<dbReference type="EMBL" id="CADCVS010000144">
    <property type="protein sequence ID" value="CAA9482385.1"/>
    <property type="molecule type" value="Genomic_DNA"/>
</dbReference>
<name>A0A6J4S1B6_9ACTN</name>
<feature type="non-terminal residue" evidence="2">
    <location>
        <position position="1"/>
    </location>
</feature>
<gene>
    <name evidence="2" type="ORF">AVDCRST_MAG30-878</name>
</gene>
<feature type="region of interest" description="Disordered" evidence="1">
    <location>
        <begin position="1"/>
        <end position="109"/>
    </location>
</feature>
<evidence type="ECO:0000313" key="2">
    <source>
        <dbReference type="EMBL" id="CAA9482385.1"/>
    </source>
</evidence>
<dbReference type="AlphaFoldDB" id="A0A6J4S1B6"/>
<protein>
    <submittedName>
        <fullName evidence="2">Uncharacterized protein</fullName>
    </submittedName>
</protein>
<accession>A0A6J4S1B6</accession>
<feature type="compositionally biased region" description="Low complexity" evidence="1">
    <location>
        <begin position="97"/>
        <end position="109"/>
    </location>
</feature>
<feature type="compositionally biased region" description="Basic residues" evidence="1">
    <location>
        <begin position="14"/>
        <end position="33"/>
    </location>
</feature>
<evidence type="ECO:0000256" key="1">
    <source>
        <dbReference type="SAM" id="MobiDB-lite"/>
    </source>
</evidence>
<reference evidence="2" key="1">
    <citation type="submission" date="2020-02" db="EMBL/GenBank/DDBJ databases">
        <authorList>
            <person name="Meier V. D."/>
        </authorList>
    </citation>
    <scope>NUCLEOTIDE SEQUENCE</scope>
    <source>
        <strain evidence="2">AVDCRST_MAG30</strain>
    </source>
</reference>
<proteinExistence type="predicted"/>
<sequence>EHRRACVAAPRPHAAGRRRPCGHRRGGGGRGRRGAPAPLRARPRGGGGGRDVVAAARAPDPGAAGQHHRPGRGGGRRDARAGRRARVAHRPHRSSGAPLARRPVRPAAP</sequence>
<organism evidence="2">
    <name type="scientific">uncultured Solirubrobacteraceae bacterium</name>
    <dbReference type="NCBI Taxonomy" id="1162706"/>
    <lineage>
        <taxon>Bacteria</taxon>
        <taxon>Bacillati</taxon>
        <taxon>Actinomycetota</taxon>
        <taxon>Thermoleophilia</taxon>
        <taxon>Solirubrobacterales</taxon>
        <taxon>Solirubrobacteraceae</taxon>
        <taxon>environmental samples</taxon>
    </lineage>
</organism>
<feature type="non-terminal residue" evidence="2">
    <location>
        <position position="109"/>
    </location>
</feature>
<feature type="compositionally biased region" description="Low complexity" evidence="1">
    <location>
        <begin position="51"/>
        <end position="65"/>
    </location>
</feature>
<feature type="compositionally biased region" description="Basic residues" evidence="1">
    <location>
        <begin position="82"/>
        <end position="93"/>
    </location>
</feature>